<dbReference type="SUPFAM" id="SSF53067">
    <property type="entry name" value="Actin-like ATPase domain"/>
    <property type="match status" value="2"/>
</dbReference>
<dbReference type="InterPro" id="IPR003494">
    <property type="entry name" value="SHS2_FtsA"/>
</dbReference>
<feature type="domain" description="SHS2" evidence="7">
    <location>
        <begin position="6"/>
        <end position="198"/>
    </location>
</feature>
<dbReference type="HAMAP" id="MF_02033">
    <property type="entry name" value="FtsA"/>
    <property type="match status" value="1"/>
</dbReference>
<evidence type="ECO:0000256" key="6">
    <source>
        <dbReference type="PIRNR" id="PIRNR003101"/>
    </source>
</evidence>
<sequence>MSRHSIIGIDVGTSTVRVVVAEPRAEGATSSFSVLGYGMAPAAGMRRGAVVDVSATAGSIRQAVEKAAQHAGVAIDHAYIGFGGSGFGSIMAKGIVAVSRADGEISEADVTRAHSAARANLPALANKEILQELVVQYAVDKESGTKQPVGMIGNRLEAHILYLTAFSPHLRNLVRAVEAAGISVDDIVPAPLASVYATITKHQQQIGVLHLDLGSETATCAVYEEGSLVSTQVFPVGSTHITHDIAIGFQLPVEAAEAIKIAHGAVAGEEAMFRREMVHFGEFAPHIPLTVSRWDLAEIMEARTADIFELVEKYLRRMGRAGLLPAGVILTGGGARVPGLVEFSRRALRLPAEVGTIHILDPEHELAGDMAWATAVGLAGLMCGTQEKSRMNTFVPKKIGEHIMRFIRPFIP</sequence>
<dbReference type="EMBL" id="MHNK01000019">
    <property type="protein sequence ID" value="OGZ43202.1"/>
    <property type="molecule type" value="Genomic_DNA"/>
</dbReference>
<gene>
    <name evidence="5" type="primary">ftsA</name>
    <name evidence="8" type="ORF">A2719_00705</name>
</gene>
<dbReference type="GO" id="GO:0009898">
    <property type="term" value="C:cytoplasmic side of plasma membrane"/>
    <property type="evidence" value="ECO:0007669"/>
    <property type="project" value="UniProtKB-UniRule"/>
</dbReference>
<dbReference type="SMART" id="SM00842">
    <property type="entry name" value="FtsA"/>
    <property type="match status" value="1"/>
</dbReference>
<dbReference type="PIRSF" id="PIRSF003101">
    <property type="entry name" value="FtsA"/>
    <property type="match status" value="1"/>
</dbReference>
<comment type="subcellular location">
    <subcellularLocation>
        <location evidence="5">Cell membrane</location>
        <topology evidence="5">Peripheral membrane protein</topology>
        <orientation evidence="5">Cytoplasmic side</orientation>
    </subcellularLocation>
    <text evidence="5">Localizes to the Z ring in an FtsZ-dependent manner. Targeted to the membrane through a conserved C-terminal amphipathic helix.</text>
</comment>
<dbReference type="GO" id="GO:0043093">
    <property type="term" value="P:FtsZ-dependent cytokinesis"/>
    <property type="evidence" value="ECO:0007669"/>
    <property type="project" value="UniProtKB-UniRule"/>
</dbReference>
<evidence type="ECO:0000313" key="8">
    <source>
        <dbReference type="EMBL" id="OGZ43202.1"/>
    </source>
</evidence>
<dbReference type="Gene3D" id="3.30.420.40">
    <property type="match status" value="2"/>
</dbReference>
<evidence type="ECO:0000256" key="1">
    <source>
        <dbReference type="ARBA" id="ARBA00022475"/>
    </source>
</evidence>
<comment type="caution">
    <text evidence="8">The sequence shown here is derived from an EMBL/GenBank/DDBJ whole genome shotgun (WGS) entry which is preliminary data.</text>
</comment>
<comment type="similarity">
    <text evidence="5 6">Belongs to the FtsA/MreB family.</text>
</comment>
<keyword evidence="2 5" id="KW-0132">Cell division</keyword>
<evidence type="ECO:0000313" key="9">
    <source>
        <dbReference type="Proteomes" id="UP000177480"/>
    </source>
</evidence>
<dbReference type="InterPro" id="IPR043129">
    <property type="entry name" value="ATPase_NBD"/>
</dbReference>
<dbReference type="InterPro" id="IPR050696">
    <property type="entry name" value="FtsA/MreB"/>
</dbReference>
<comment type="function">
    <text evidence="5 6">Cell division protein that is involved in the assembly of the Z ring. May serve as a membrane anchor for the Z ring.</text>
</comment>
<organism evidence="8 9">
    <name type="scientific">Candidatus Ryanbacteria bacterium RIFCSPHIGHO2_01_FULL_45_22</name>
    <dbReference type="NCBI Taxonomy" id="1802114"/>
    <lineage>
        <taxon>Bacteria</taxon>
        <taxon>Candidatus Ryaniibacteriota</taxon>
    </lineage>
</organism>
<dbReference type="STRING" id="1802114.A2719_00705"/>
<dbReference type="PANTHER" id="PTHR32432:SF4">
    <property type="entry name" value="CELL DIVISION PROTEIN FTSA"/>
    <property type="match status" value="1"/>
</dbReference>
<dbReference type="GO" id="GO:0032153">
    <property type="term" value="C:cell division site"/>
    <property type="evidence" value="ECO:0007669"/>
    <property type="project" value="UniProtKB-UniRule"/>
</dbReference>
<protein>
    <recommendedName>
        <fullName evidence="5 6">Cell division protein FtsA</fullName>
    </recommendedName>
</protein>
<accession>A0A1G2FZN2</accession>
<dbReference type="InterPro" id="IPR020823">
    <property type="entry name" value="Cell_div_FtsA"/>
</dbReference>
<evidence type="ECO:0000256" key="4">
    <source>
        <dbReference type="ARBA" id="ARBA00023306"/>
    </source>
</evidence>
<keyword evidence="3 5" id="KW-0472">Membrane</keyword>
<dbReference type="AlphaFoldDB" id="A0A1G2FZN2"/>
<dbReference type="PANTHER" id="PTHR32432">
    <property type="entry name" value="CELL DIVISION PROTEIN FTSA-RELATED"/>
    <property type="match status" value="1"/>
</dbReference>
<dbReference type="Pfam" id="PF02491">
    <property type="entry name" value="SHS2_FTSA"/>
    <property type="match status" value="1"/>
</dbReference>
<name>A0A1G2FZN2_9BACT</name>
<keyword evidence="1 5" id="KW-1003">Cell membrane</keyword>
<evidence type="ECO:0000256" key="3">
    <source>
        <dbReference type="ARBA" id="ARBA00023136"/>
    </source>
</evidence>
<dbReference type="NCBIfam" id="TIGR01174">
    <property type="entry name" value="ftsA"/>
    <property type="match status" value="1"/>
</dbReference>
<dbReference type="Pfam" id="PF14450">
    <property type="entry name" value="FtsA"/>
    <property type="match status" value="1"/>
</dbReference>
<evidence type="ECO:0000259" key="7">
    <source>
        <dbReference type="SMART" id="SM00842"/>
    </source>
</evidence>
<comment type="subunit">
    <text evidence="5">Self-interacts. Interacts with FtsZ.</text>
</comment>
<keyword evidence="4 5" id="KW-0131">Cell cycle</keyword>
<reference evidence="8 9" key="1">
    <citation type="journal article" date="2016" name="Nat. Commun.">
        <title>Thousands of microbial genomes shed light on interconnected biogeochemical processes in an aquifer system.</title>
        <authorList>
            <person name="Anantharaman K."/>
            <person name="Brown C.T."/>
            <person name="Hug L.A."/>
            <person name="Sharon I."/>
            <person name="Castelle C.J."/>
            <person name="Probst A.J."/>
            <person name="Thomas B.C."/>
            <person name="Singh A."/>
            <person name="Wilkins M.J."/>
            <person name="Karaoz U."/>
            <person name="Brodie E.L."/>
            <person name="Williams K.H."/>
            <person name="Hubbard S.S."/>
            <person name="Banfield J.F."/>
        </authorList>
    </citation>
    <scope>NUCLEOTIDE SEQUENCE [LARGE SCALE GENOMIC DNA]</scope>
</reference>
<dbReference type="CDD" id="cd24048">
    <property type="entry name" value="ASKHA_NBD_FtsA"/>
    <property type="match status" value="1"/>
</dbReference>
<proteinExistence type="inferred from homology"/>
<evidence type="ECO:0000256" key="5">
    <source>
        <dbReference type="HAMAP-Rule" id="MF_02033"/>
    </source>
</evidence>
<evidence type="ECO:0000256" key="2">
    <source>
        <dbReference type="ARBA" id="ARBA00022618"/>
    </source>
</evidence>
<dbReference type="Proteomes" id="UP000177480">
    <property type="component" value="Unassembled WGS sequence"/>
</dbReference>